<dbReference type="AlphaFoldDB" id="A0A7X4H1N5"/>
<dbReference type="RefSeq" id="WP_161045735.1">
    <property type="nucleotide sequence ID" value="NZ_WWCR01000011.1"/>
</dbReference>
<comment type="caution">
    <text evidence="1">The sequence shown here is derived from an EMBL/GenBank/DDBJ whole genome shotgun (WGS) entry which is preliminary data.</text>
</comment>
<evidence type="ECO:0000313" key="4">
    <source>
        <dbReference type="Proteomes" id="UP000469734"/>
    </source>
</evidence>
<proteinExistence type="predicted"/>
<accession>A0A7X4H1N5</accession>
<dbReference type="Proteomes" id="UP000466332">
    <property type="component" value="Unassembled WGS sequence"/>
</dbReference>
<evidence type="ECO:0000313" key="3">
    <source>
        <dbReference type="Proteomes" id="UP000466332"/>
    </source>
</evidence>
<gene>
    <name evidence="2" type="ORF">GTP55_15235</name>
    <name evidence="1" type="ORF">GTP56_12785</name>
</gene>
<evidence type="ECO:0000313" key="1">
    <source>
        <dbReference type="EMBL" id="MYM73066.1"/>
    </source>
</evidence>
<organism evidence="1 4">
    <name type="scientific">Duganella margarita</name>
    <dbReference type="NCBI Taxonomy" id="2692170"/>
    <lineage>
        <taxon>Bacteria</taxon>
        <taxon>Pseudomonadati</taxon>
        <taxon>Pseudomonadota</taxon>
        <taxon>Betaproteobacteria</taxon>
        <taxon>Burkholderiales</taxon>
        <taxon>Oxalobacteraceae</taxon>
        <taxon>Telluria group</taxon>
        <taxon>Duganella</taxon>
    </lineage>
</organism>
<reference evidence="3 4" key="1">
    <citation type="submission" date="2019-12" db="EMBL/GenBank/DDBJ databases">
        <title>Novel species isolated from a subtropical stream in China.</title>
        <authorList>
            <person name="Lu H."/>
        </authorList>
    </citation>
    <scope>NUCLEOTIDE SEQUENCE [LARGE SCALE GENOMIC DNA]</scope>
    <source>
        <strain evidence="2 3">FT109W</strain>
        <strain evidence="1 4">FT134W</strain>
    </source>
</reference>
<keyword evidence="3" id="KW-1185">Reference proteome</keyword>
<dbReference type="Proteomes" id="UP000469734">
    <property type="component" value="Unassembled WGS sequence"/>
</dbReference>
<evidence type="ECO:0000313" key="2">
    <source>
        <dbReference type="EMBL" id="MYN40725.1"/>
    </source>
</evidence>
<dbReference type="EMBL" id="WWCS01000009">
    <property type="protein sequence ID" value="MYN40725.1"/>
    <property type="molecule type" value="Genomic_DNA"/>
</dbReference>
<dbReference type="EMBL" id="WWCR01000011">
    <property type="protein sequence ID" value="MYM73066.1"/>
    <property type="molecule type" value="Genomic_DNA"/>
</dbReference>
<sequence length="125" mass="13903">MSTAPAQFPVLVSINPGRVDYTYFDASTGGPVTKPFINLPIDRPTKCLFALDFRSSEDGWCITGIETIEGQALSTVPGPFSLSLMTINPHHDHHSIHRFYLLFLNTLTTDQFKDDPQETNVPPKP</sequence>
<name>A0A7X4H1N5_9BURK</name>
<protein>
    <submittedName>
        <fullName evidence="1">Uncharacterized protein</fullName>
    </submittedName>
</protein>